<sequence length="37" mass="3994">MANGNGERNHKQIGDTVLKATGDKQRNGQNHGDDFVA</sequence>
<dbReference type="AlphaFoldDB" id="A0A376SBS7"/>
<gene>
    <name evidence="2" type="ORF">NCTC11112_07178</name>
</gene>
<evidence type="ECO:0000313" key="3">
    <source>
        <dbReference type="Proteomes" id="UP000254817"/>
    </source>
</evidence>
<organism evidence="2 3">
    <name type="scientific">Escherichia coli</name>
    <dbReference type="NCBI Taxonomy" id="562"/>
    <lineage>
        <taxon>Bacteria</taxon>
        <taxon>Pseudomonadati</taxon>
        <taxon>Pseudomonadota</taxon>
        <taxon>Gammaproteobacteria</taxon>
        <taxon>Enterobacterales</taxon>
        <taxon>Enterobacteriaceae</taxon>
        <taxon>Escherichia</taxon>
    </lineage>
</organism>
<accession>A0A376SBS7</accession>
<dbReference type="EMBL" id="UGAW01000002">
    <property type="protein sequence ID" value="STI47952.1"/>
    <property type="molecule type" value="Genomic_DNA"/>
</dbReference>
<protein>
    <submittedName>
        <fullName evidence="2">Uncharacterized protein</fullName>
    </submittedName>
</protein>
<evidence type="ECO:0000313" key="2">
    <source>
        <dbReference type="EMBL" id="STI47952.1"/>
    </source>
</evidence>
<reference evidence="2 3" key="1">
    <citation type="submission" date="2018-06" db="EMBL/GenBank/DDBJ databases">
        <authorList>
            <consortium name="Pathogen Informatics"/>
            <person name="Doyle S."/>
        </authorList>
    </citation>
    <scope>NUCLEOTIDE SEQUENCE [LARGE SCALE GENOMIC DNA]</scope>
    <source>
        <strain evidence="2 3">NCTC11112</strain>
    </source>
</reference>
<feature type="region of interest" description="Disordered" evidence="1">
    <location>
        <begin position="1"/>
        <end position="37"/>
    </location>
</feature>
<proteinExistence type="predicted"/>
<evidence type="ECO:0000256" key="1">
    <source>
        <dbReference type="SAM" id="MobiDB-lite"/>
    </source>
</evidence>
<dbReference type="Proteomes" id="UP000254817">
    <property type="component" value="Unassembled WGS sequence"/>
</dbReference>
<name>A0A376SBS7_ECOLX</name>
<feature type="compositionally biased region" description="Basic and acidic residues" evidence="1">
    <location>
        <begin position="21"/>
        <end position="37"/>
    </location>
</feature>